<keyword evidence="2" id="KW-1185">Reference proteome</keyword>
<comment type="caution">
    <text evidence="1">The sequence shown here is derived from an EMBL/GenBank/DDBJ whole genome shotgun (WGS) entry which is preliminary data.</text>
</comment>
<evidence type="ECO:0000313" key="1">
    <source>
        <dbReference type="EMBL" id="KAF5360121.1"/>
    </source>
</evidence>
<proteinExistence type="predicted"/>
<gene>
    <name evidence="1" type="ORF">D9757_011727</name>
</gene>
<dbReference type="Proteomes" id="UP000518752">
    <property type="component" value="Unassembled WGS sequence"/>
</dbReference>
<dbReference type="AlphaFoldDB" id="A0A8H5G8C9"/>
<organism evidence="1 2">
    <name type="scientific">Collybiopsis confluens</name>
    <dbReference type="NCBI Taxonomy" id="2823264"/>
    <lineage>
        <taxon>Eukaryota</taxon>
        <taxon>Fungi</taxon>
        <taxon>Dikarya</taxon>
        <taxon>Basidiomycota</taxon>
        <taxon>Agaricomycotina</taxon>
        <taxon>Agaricomycetes</taxon>
        <taxon>Agaricomycetidae</taxon>
        <taxon>Agaricales</taxon>
        <taxon>Marasmiineae</taxon>
        <taxon>Omphalotaceae</taxon>
        <taxon>Collybiopsis</taxon>
    </lineage>
</organism>
<accession>A0A8H5G8C9</accession>
<name>A0A8H5G8C9_9AGAR</name>
<reference evidence="1 2" key="1">
    <citation type="journal article" date="2020" name="ISME J.">
        <title>Uncovering the hidden diversity of litter-decomposition mechanisms in mushroom-forming fungi.</title>
        <authorList>
            <person name="Floudas D."/>
            <person name="Bentzer J."/>
            <person name="Ahren D."/>
            <person name="Johansson T."/>
            <person name="Persson P."/>
            <person name="Tunlid A."/>
        </authorList>
    </citation>
    <scope>NUCLEOTIDE SEQUENCE [LARGE SCALE GENOMIC DNA]</scope>
    <source>
        <strain evidence="1 2">CBS 406.79</strain>
    </source>
</reference>
<evidence type="ECO:0000313" key="2">
    <source>
        <dbReference type="Proteomes" id="UP000518752"/>
    </source>
</evidence>
<sequence length="284" mass="31977">MSARHLFELRIELKEQFERTQQAQLNERKTADSRYRLTSYVFHDEFAPSSFPWCLLTCIAQVRVPLNTALLALQNMSATGSIAKSLELEFNALEGSLNMMSKVNRLDSGKLESLSKVSVCFPPGHALHIPPLRLTTDARKFELIIDLDMNIDEVARRGAYRALGKDSESIETLLKEELFSGLSATERGNFGRTSFNSKPLQRTWCCSDSPFFSNSAAESCLLWAAARDIPTQNTYGLQLVAGGYDHRIGNPTSFSAKEHRYLALAKDIPSMKWAKQFQNEQKES</sequence>
<protein>
    <submittedName>
        <fullName evidence="1">Uncharacterized protein</fullName>
    </submittedName>
</protein>
<dbReference type="OrthoDB" id="60033at2759"/>
<dbReference type="EMBL" id="JAACJN010000218">
    <property type="protein sequence ID" value="KAF5360121.1"/>
    <property type="molecule type" value="Genomic_DNA"/>
</dbReference>